<name>A0A328AJ07_9CAUL</name>
<feature type="signal peptide" evidence="2">
    <location>
        <begin position="1"/>
        <end position="19"/>
    </location>
</feature>
<keyword evidence="4" id="KW-1185">Reference proteome</keyword>
<dbReference type="OrthoDB" id="9808870at2"/>
<evidence type="ECO:0000313" key="3">
    <source>
        <dbReference type="EMBL" id="RAK54822.1"/>
    </source>
</evidence>
<feature type="chain" id="PRO_5016316152" evidence="2">
    <location>
        <begin position="20"/>
        <end position="332"/>
    </location>
</feature>
<organism evidence="3 4">
    <name type="scientific">Phenylobacterium soli</name>
    <dbReference type="NCBI Taxonomy" id="2170551"/>
    <lineage>
        <taxon>Bacteria</taxon>
        <taxon>Pseudomonadati</taxon>
        <taxon>Pseudomonadota</taxon>
        <taxon>Alphaproteobacteria</taxon>
        <taxon>Caulobacterales</taxon>
        <taxon>Caulobacteraceae</taxon>
        <taxon>Phenylobacterium</taxon>
    </lineage>
</organism>
<feature type="transmembrane region" description="Helical" evidence="1">
    <location>
        <begin position="234"/>
        <end position="255"/>
    </location>
</feature>
<reference evidence="4" key="1">
    <citation type="submission" date="2018-05" db="EMBL/GenBank/DDBJ databases">
        <authorList>
            <person name="Li X."/>
        </authorList>
    </citation>
    <scope>NUCLEOTIDE SEQUENCE [LARGE SCALE GENOMIC DNA]</scope>
    <source>
        <strain evidence="4">LX32</strain>
    </source>
</reference>
<keyword evidence="1" id="KW-1133">Transmembrane helix</keyword>
<keyword evidence="2" id="KW-0732">Signal</keyword>
<feature type="transmembrane region" description="Helical" evidence="1">
    <location>
        <begin position="151"/>
        <end position="168"/>
    </location>
</feature>
<keyword evidence="1" id="KW-0812">Transmembrane</keyword>
<dbReference type="InterPro" id="IPR032809">
    <property type="entry name" value="Put_HupE_UreJ"/>
</dbReference>
<feature type="transmembrane region" description="Helical" evidence="1">
    <location>
        <begin position="180"/>
        <end position="198"/>
    </location>
</feature>
<evidence type="ECO:0000256" key="2">
    <source>
        <dbReference type="SAM" id="SignalP"/>
    </source>
</evidence>
<evidence type="ECO:0000313" key="4">
    <source>
        <dbReference type="Proteomes" id="UP000249254"/>
    </source>
</evidence>
<proteinExistence type="predicted"/>
<dbReference type="Pfam" id="PF13795">
    <property type="entry name" value="HupE_UreJ_2"/>
    <property type="match status" value="1"/>
</dbReference>
<dbReference type="EMBL" id="QFYQ01000001">
    <property type="protein sequence ID" value="RAK54822.1"/>
    <property type="molecule type" value="Genomic_DNA"/>
</dbReference>
<accession>A0A328AJ07</accession>
<protein>
    <submittedName>
        <fullName evidence="3">HupE/UreJ family protein</fullName>
    </submittedName>
</protein>
<dbReference type="RefSeq" id="WP_111528572.1">
    <property type="nucleotide sequence ID" value="NZ_JBHRSG010000004.1"/>
</dbReference>
<dbReference type="Proteomes" id="UP000249254">
    <property type="component" value="Unassembled WGS sequence"/>
</dbReference>
<gene>
    <name evidence="3" type="ORF">DJ017_09940</name>
</gene>
<sequence length="332" mass="35388">MRLLLAILAWLGLAAAAQAHEVRPALLQIVETGPHAYEVTWKQPAMGEMVIHLRPHLSGGALEGPPTSQTAASGFVEKSWRVTTAPPLDGQTASVEGLSETVTDVLVRITTSDGRQVDAVLRPSEPSMKLSLARPSGLAVPAYLRLGVEHILTGFDHLLFVLGLLLLIGPSWRLVKTITAFTLAHSLTLALAALGYIAFPSAVIEALVALSIVFVASELIPGRAEDSLARRRPWLIAFVFGLLHGMAFAGALAQIGLPPKAAPQALFLFNVGVEIGQLIFIGAVLALIWIASRTPWRQWLGRPILARTGPAYAIGGLAAFWLIERIVTAVSA</sequence>
<keyword evidence="1" id="KW-0472">Membrane</keyword>
<dbReference type="AlphaFoldDB" id="A0A328AJ07"/>
<feature type="transmembrane region" description="Helical" evidence="1">
    <location>
        <begin position="304"/>
        <end position="323"/>
    </location>
</feature>
<feature type="transmembrane region" description="Helical" evidence="1">
    <location>
        <begin position="204"/>
        <end position="222"/>
    </location>
</feature>
<feature type="transmembrane region" description="Helical" evidence="1">
    <location>
        <begin position="267"/>
        <end position="292"/>
    </location>
</feature>
<evidence type="ECO:0000256" key="1">
    <source>
        <dbReference type="SAM" id="Phobius"/>
    </source>
</evidence>
<comment type="caution">
    <text evidence="3">The sequence shown here is derived from an EMBL/GenBank/DDBJ whole genome shotgun (WGS) entry which is preliminary data.</text>
</comment>